<evidence type="ECO:0000313" key="2">
    <source>
        <dbReference type="EMBL" id="POI21616.1"/>
    </source>
</evidence>
<dbReference type="Proteomes" id="UP000237246">
    <property type="component" value="Unassembled WGS sequence"/>
</dbReference>
<protein>
    <submittedName>
        <fullName evidence="2">Uncharacterized protein</fullName>
    </submittedName>
</protein>
<keyword evidence="1" id="KW-0472">Membrane</keyword>
<keyword evidence="3" id="KW-1185">Reference proteome</keyword>
<name>A0A2P4SBX9_BAMTH</name>
<keyword evidence="1" id="KW-1133">Transmembrane helix</keyword>
<dbReference type="EMBL" id="PPHD01067068">
    <property type="protein sequence ID" value="POI21616.1"/>
    <property type="molecule type" value="Genomic_DNA"/>
</dbReference>
<gene>
    <name evidence="2" type="ORF">CIB84_014638</name>
</gene>
<reference evidence="2 3" key="1">
    <citation type="submission" date="2018-01" db="EMBL/GenBank/DDBJ databases">
        <title>Comparison of the Chinese Bamboo Partridge and Red Junglefowl genome sequences highlights the importance of demography in genome evolution.</title>
        <authorList>
            <person name="Tiley G.P."/>
            <person name="Kimball R.T."/>
            <person name="Braun E.L."/>
            <person name="Burleigh J.G."/>
        </authorList>
    </citation>
    <scope>NUCLEOTIDE SEQUENCE [LARGE SCALE GENOMIC DNA]</scope>
    <source>
        <strain evidence="2">RTK389</strain>
        <tissue evidence="2">Blood</tissue>
    </source>
</reference>
<feature type="transmembrane region" description="Helical" evidence="1">
    <location>
        <begin position="15"/>
        <end position="42"/>
    </location>
</feature>
<evidence type="ECO:0000256" key="1">
    <source>
        <dbReference type="SAM" id="Phobius"/>
    </source>
</evidence>
<feature type="non-terminal residue" evidence="2">
    <location>
        <position position="1"/>
    </location>
</feature>
<sequence>TTTTFPICSLLATAVWARAVCCCVLQIIHSVAATLPWLGWILKSRQFRSVERK</sequence>
<keyword evidence="1" id="KW-0812">Transmembrane</keyword>
<evidence type="ECO:0000313" key="3">
    <source>
        <dbReference type="Proteomes" id="UP000237246"/>
    </source>
</evidence>
<comment type="caution">
    <text evidence="2">The sequence shown here is derived from an EMBL/GenBank/DDBJ whole genome shotgun (WGS) entry which is preliminary data.</text>
</comment>
<dbReference type="AlphaFoldDB" id="A0A2P4SBX9"/>
<proteinExistence type="predicted"/>
<organism evidence="2 3">
    <name type="scientific">Bambusicola thoracicus</name>
    <name type="common">Chinese bamboo-partridge</name>
    <name type="synonym">Perdix thoracica</name>
    <dbReference type="NCBI Taxonomy" id="9083"/>
    <lineage>
        <taxon>Eukaryota</taxon>
        <taxon>Metazoa</taxon>
        <taxon>Chordata</taxon>
        <taxon>Craniata</taxon>
        <taxon>Vertebrata</taxon>
        <taxon>Euteleostomi</taxon>
        <taxon>Archelosauria</taxon>
        <taxon>Archosauria</taxon>
        <taxon>Dinosauria</taxon>
        <taxon>Saurischia</taxon>
        <taxon>Theropoda</taxon>
        <taxon>Coelurosauria</taxon>
        <taxon>Aves</taxon>
        <taxon>Neognathae</taxon>
        <taxon>Galloanserae</taxon>
        <taxon>Galliformes</taxon>
        <taxon>Phasianidae</taxon>
        <taxon>Perdicinae</taxon>
        <taxon>Bambusicola</taxon>
    </lineage>
</organism>
<accession>A0A2P4SBX9</accession>